<accession>A0A923N0T3</accession>
<sequence>MSQFKRGNLIVFKTHPFIDKHTNIKISAFPEYTSPILIIKEVKDKTFEKGTGRDNGQQLNCIYYNSRDGKFTEKWISSQLINQISFSVENNKILRELDFKKELESSGKELISKNYDNLIRTTYLNKKVVLKSVDLELFKNKVNRTKENGELLETNHLEFLPPVMTVIAFKYSDEKHKYCEKTGLPLIELKCKWYNSSSKTFSESFFHYDILYSITETQNLINKDDLLNDAVKSMEENTFFIFPLEKPFILEGDSDDKKITTTIGQSHSIIFKHYFYQMNYFDFITQKKSTITIDYTFDIKNEIDIFGKRYPSYNNKYKFEISDCKFEIGNYYHIIYKDAFLNVTKRIVKVKDFFIHIKDFKKFKEDYQELDSWKPEKNINFVNFKYLENGKITINLDGETITNNTLPKIVFKDKNLEIMLNTNCLLRRGKIRNFKLSQISEVREIIKGETIFE</sequence>
<evidence type="ECO:0000313" key="1">
    <source>
        <dbReference type="EMBL" id="MBC5845214.1"/>
    </source>
</evidence>
<organism evidence="1 2">
    <name type="scientific">Flavobacterium muglaense</name>
    <dbReference type="NCBI Taxonomy" id="2764716"/>
    <lineage>
        <taxon>Bacteria</taxon>
        <taxon>Pseudomonadati</taxon>
        <taxon>Bacteroidota</taxon>
        <taxon>Flavobacteriia</taxon>
        <taxon>Flavobacteriales</taxon>
        <taxon>Flavobacteriaceae</taxon>
        <taxon>Flavobacterium</taxon>
    </lineage>
</organism>
<proteinExistence type="predicted"/>
<reference evidence="1 2" key="1">
    <citation type="submission" date="2020-08" db="EMBL/GenBank/DDBJ databases">
        <title>Description of novel Flavobacterium F-392 isolate.</title>
        <authorList>
            <person name="Saticioglu I.B."/>
            <person name="Duman M."/>
            <person name="Altun S."/>
        </authorList>
    </citation>
    <scope>NUCLEOTIDE SEQUENCE [LARGE SCALE GENOMIC DNA]</scope>
    <source>
        <strain evidence="1 2">F-392</strain>
    </source>
</reference>
<gene>
    <name evidence="1" type="ORF">H8R25_12285</name>
</gene>
<evidence type="ECO:0000313" key="2">
    <source>
        <dbReference type="Proteomes" id="UP000641454"/>
    </source>
</evidence>
<comment type="caution">
    <text evidence="1">The sequence shown here is derived from an EMBL/GenBank/DDBJ whole genome shotgun (WGS) entry which is preliminary data.</text>
</comment>
<protein>
    <submittedName>
        <fullName evidence="1">Uncharacterized protein</fullName>
    </submittedName>
</protein>
<dbReference type="Proteomes" id="UP000641454">
    <property type="component" value="Unassembled WGS sequence"/>
</dbReference>
<dbReference type="EMBL" id="JACRUL010000031">
    <property type="protein sequence ID" value="MBC5845214.1"/>
    <property type="molecule type" value="Genomic_DNA"/>
</dbReference>
<dbReference type="AlphaFoldDB" id="A0A923N0T3"/>
<dbReference type="RefSeq" id="WP_187019489.1">
    <property type="nucleotide sequence ID" value="NZ_JACRUK010000031.1"/>
</dbReference>
<name>A0A923N0T3_9FLAO</name>
<keyword evidence="2" id="KW-1185">Reference proteome</keyword>